<dbReference type="InterPro" id="IPR052895">
    <property type="entry name" value="HetReg/Transcr_Mod"/>
</dbReference>
<dbReference type="InterPro" id="IPR010730">
    <property type="entry name" value="HET"/>
</dbReference>
<dbReference type="EMBL" id="CP138593">
    <property type="protein sequence ID" value="WPH04806.1"/>
    <property type="molecule type" value="Genomic_DNA"/>
</dbReference>
<evidence type="ECO:0000259" key="1">
    <source>
        <dbReference type="Pfam" id="PF06985"/>
    </source>
</evidence>
<feature type="domain" description="Heterokaryon incompatibility" evidence="1">
    <location>
        <begin position="104"/>
        <end position="259"/>
    </location>
</feature>
<proteinExistence type="predicted"/>
<accession>A0AAQ3R7Y7</accession>
<dbReference type="Pfam" id="PF06985">
    <property type="entry name" value="HET"/>
    <property type="match status" value="1"/>
</dbReference>
<sequence>MSKSLETPSHEDEHTIKLLDSATAVVTISRPYRETLFSETINSFSKSRGEADVIIDNLTKWSSELASQFGLRTGDRFLDAPFRLVYENRADSVPLQPLEPISSYLAVSYCWRHNDDPWPGDGSEPYGPWPFSLPFVEAVLAQRGLNVVDDGTRDVNFMKEGIWIDQMSINQANQEEKLQIIGGTDVIYKNCRRLLILLEDVELNEPECKAVESFRWEKRRGTQDLNEMKPDPEAVPLLIDVWRKVEQSKWWSRSWCWHEFETNEPWSARRTRSEQVCALFITKGPEGKAFTFPWLTLLFMRAMTDFEANAQFIESAKPITKEQLIRNTRWASGDPKISRENDPLERHIGVERSGIMAKLFLAEGHECTLVADIVNICINATGLGIYFKGRVRNRDELFWIVAAIALAAGEKVPLTLMKESMLRLGGHESWLSRHQAEYDSSIPRFKIGGNKGIHRLTHERITLDLVFFEQLASFAMEDDLTMSYEIFPVTPIPSSHFGAQIPSMMPRTPVEPSSSDFHRRQFLALACRGGLYFILRLWKQLERDVVEPLYNGPVTESFAANESLMPAAKNLFTKLAAFHPDVSFDSCVKELLLFLTWITDPRSMRFISTMILLIPSNNRDHLAILTYPIFRKDTHLDRSKWRLAIPTDLLDAPCSVHRVWILQPSGDTITSPNSTGLWESGEGKWKIVGKMQLFGDFSIVSQDDRLLTDTISLRTRQVVEA</sequence>
<name>A0AAQ3R7Y7_9PEZI</name>
<reference evidence="2 3" key="1">
    <citation type="submission" date="2023-11" db="EMBL/GenBank/DDBJ databases">
        <title>An acidophilic fungus is an integral part of prey digestion in a carnivorous sundew plant.</title>
        <authorList>
            <person name="Tsai I.J."/>
        </authorList>
    </citation>
    <scope>NUCLEOTIDE SEQUENCE [LARGE SCALE GENOMIC DNA]</scope>
    <source>
        <strain evidence="2">169a</strain>
    </source>
</reference>
<keyword evidence="3" id="KW-1185">Reference proteome</keyword>
<dbReference type="Proteomes" id="UP001303373">
    <property type="component" value="Chromosome 14"/>
</dbReference>
<dbReference type="PANTHER" id="PTHR24148">
    <property type="entry name" value="ANKYRIN REPEAT DOMAIN-CONTAINING PROTEIN 39 HOMOLOG-RELATED"/>
    <property type="match status" value="1"/>
</dbReference>
<protein>
    <submittedName>
        <fullName evidence="2">Heterokaryon incompatibility</fullName>
    </submittedName>
</protein>
<evidence type="ECO:0000313" key="3">
    <source>
        <dbReference type="Proteomes" id="UP001303373"/>
    </source>
</evidence>
<organism evidence="2 3">
    <name type="scientific">Acrodontium crateriforme</name>
    <dbReference type="NCBI Taxonomy" id="150365"/>
    <lineage>
        <taxon>Eukaryota</taxon>
        <taxon>Fungi</taxon>
        <taxon>Dikarya</taxon>
        <taxon>Ascomycota</taxon>
        <taxon>Pezizomycotina</taxon>
        <taxon>Dothideomycetes</taxon>
        <taxon>Dothideomycetidae</taxon>
        <taxon>Mycosphaerellales</taxon>
        <taxon>Teratosphaeriaceae</taxon>
        <taxon>Acrodontium</taxon>
    </lineage>
</organism>
<gene>
    <name evidence="2" type="ORF">R9X50_00770200</name>
</gene>
<dbReference type="PANTHER" id="PTHR24148:SF73">
    <property type="entry name" value="HET DOMAIN PROTEIN (AFU_ORTHOLOGUE AFUA_8G01020)"/>
    <property type="match status" value="1"/>
</dbReference>
<dbReference type="AlphaFoldDB" id="A0AAQ3R7Y7"/>
<evidence type="ECO:0000313" key="2">
    <source>
        <dbReference type="EMBL" id="WPH04806.1"/>
    </source>
</evidence>